<keyword evidence="1 3" id="KW-0378">Hydrolase</keyword>
<dbReference type="GO" id="GO:0004301">
    <property type="term" value="F:epoxide hydrolase activity"/>
    <property type="evidence" value="ECO:0007669"/>
    <property type="project" value="TreeGrafter"/>
</dbReference>
<dbReference type="EMBL" id="BKAJ01000161">
    <property type="protein sequence ID" value="GEP60397.1"/>
    <property type="molecule type" value="Genomic_DNA"/>
</dbReference>
<proteinExistence type="predicted"/>
<dbReference type="InterPro" id="IPR000073">
    <property type="entry name" value="AB_hydrolase_1"/>
</dbReference>
<dbReference type="Proteomes" id="UP000321058">
    <property type="component" value="Unassembled WGS sequence"/>
</dbReference>
<dbReference type="AlphaFoldDB" id="A0A512NN72"/>
<sequence length="298" mass="34155">MSATIAHRNVRIDDIDIFYREAGPQDGPVLLLLHGFPSSSHMFRNLIPVLADKYHVVAPDFPGYGQSSVPSIDKFRYTFDNLTDVIERFTDRLGLSSYAMYLSDIGSSVGYRLAVKRPDRVTALVIQNGEAYLEGINQDFAKPLFAYWQDCSVANEKPLRDWLLTMEGTKWHYVHGARNPESISPDNWVIDQAYQDRPGNKEIQLFILYDARTNLESYAGWQSYFRAHQPPALIVWGQNDGIFTVEGARLYQRDLKDVEVHFFDTGHFALEEDLERIGPLIHDFLDRKVVANVRPIAR</sequence>
<protein>
    <submittedName>
        <fullName evidence="3">Hydrolase</fullName>
    </submittedName>
</protein>
<evidence type="ECO:0000313" key="4">
    <source>
        <dbReference type="Proteomes" id="UP000321058"/>
    </source>
</evidence>
<dbReference type="PANTHER" id="PTHR42977:SF3">
    <property type="entry name" value="AB HYDROLASE-1 DOMAIN-CONTAINING PROTEIN"/>
    <property type="match status" value="1"/>
</dbReference>
<accession>A0A512NN72</accession>
<feature type="domain" description="AB hydrolase-1" evidence="2">
    <location>
        <begin position="28"/>
        <end position="273"/>
    </location>
</feature>
<dbReference type="SUPFAM" id="SSF53474">
    <property type="entry name" value="alpha/beta-Hydrolases"/>
    <property type="match status" value="1"/>
</dbReference>
<keyword evidence="4" id="KW-1185">Reference proteome</keyword>
<gene>
    <name evidence="3" type="ORF">RSO01_75630</name>
</gene>
<dbReference type="PRINTS" id="PR00412">
    <property type="entry name" value="EPOXHYDRLASE"/>
</dbReference>
<evidence type="ECO:0000256" key="1">
    <source>
        <dbReference type="ARBA" id="ARBA00022801"/>
    </source>
</evidence>
<dbReference type="InterPro" id="IPR051340">
    <property type="entry name" value="Haloalkane_dehalogenase"/>
</dbReference>
<reference evidence="3 4" key="1">
    <citation type="submission" date="2019-07" db="EMBL/GenBank/DDBJ databases">
        <title>Whole genome shotgun sequence of Reyranella soli NBRC 108950.</title>
        <authorList>
            <person name="Hosoyama A."/>
            <person name="Uohara A."/>
            <person name="Ohji S."/>
            <person name="Ichikawa N."/>
        </authorList>
    </citation>
    <scope>NUCLEOTIDE SEQUENCE [LARGE SCALE GENOMIC DNA]</scope>
    <source>
        <strain evidence="3 4">NBRC 108950</strain>
    </source>
</reference>
<dbReference type="RefSeq" id="WP_147155746.1">
    <property type="nucleotide sequence ID" value="NZ_BKAJ01000161.1"/>
</dbReference>
<organism evidence="3 4">
    <name type="scientific">Reyranella soli</name>
    <dbReference type="NCBI Taxonomy" id="1230389"/>
    <lineage>
        <taxon>Bacteria</taxon>
        <taxon>Pseudomonadati</taxon>
        <taxon>Pseudomonadota</taxon>
        <taxon>Alphaproteobacteria</taxon>
        <taxon>Hyphomicrobiales</taxon>
        <taxon>Reyranellaceae</taxon>
        <taxon>Reyranella</taxon>
    </lineage>
</organism>
<dbReference type="PRINTS" id="PR00111">
    <property type="entry name" value="ABHYDROLASE"/>
</dbReference>
<dbReference type="InterPro" id="IPR000639">
    <property type="entry name" value="Epox_hydrolase-like"/>
</dbReference>
<evidence type="ECO:0000259" key="2">
    <source>
        <dbReference type="Pfam" id="PF00561"/>
    </source>
</evidence>
<dbReference type="OrthoDB" id="7253779at2"/>
<name>A0A512NN72_9HYPH</name>
<dbReference type="PANTHER" id="PTHR42977">
    <property type="entry name" value="HYDROLASE-RELATED"/>
    <property type="match status" value="1"/>
</dbReference>
<dbReference type="Gene3D" id="3.40.50.1820">
    <property type="entry name" value="alpha/beta hydrolase"/>
    <property type="match status" value="1"/>
</dbReference>
<comment type="caution">
    <text evidence="3">The sequence shown here is derived from an EMBL/GenBank/DDBJ whole genome shotgun (WGS) entry which is preliminary data.</text>
</comment>
<dbReference type="Pfam" id="PF00561">
    <property type="entry name" value="Abhydrolase_1"/>
    <property type="match status" value="1"/>
</dbReference>
<evidence type="ECO:0000313" key="3">
    <source>
        <dbReference type="EMBL" id="GEP60397.1"/>
    </source>
</evidence>
<dbReference type="InterPro" id="IPR029058">
    <property type="entry name" value="AB_hydrolase_fold"/>
</dbReference>